<sequence length="808" mass="87040">MSVLDPAATALRLFDAERNLHFFPIRHHSPACALHLREALREIRPAAVLIEGPVDFEPLIGELLAPGVVPPVAMVALPDSEARAEKGRGGTTYYPICRHSPEYVAIQQATELGATVRFIDLPSRHPAMLSDGRDRQDQPLLPMRETMFDRGAYVEAMCARSGFRDGLALWDGLFEARARSTDWRGFFASVGAYCSALRAASEPDELQADGTLAREAMMRACIHDTIAIASGPIAVVTGGFHTPALIDAKPEAPRPAGATTRSNAWLIRYDFRALDRLNGYGAGLPLPGFYERVWERLTGTHDDANSSLTEEILVGFRAHLIANEPGLAFAFPTLRSMVEAARRLAELRGLSEPGRTELFDALRSSAIKEEIEVGAHPLLAAFTTYLQGDRLGDLPPGSRLPPLVERARGEAKSLGLSLEDAVPKTRELDIYRKPRHGQTSRFLHAMRLVAPAFAQRNKGPDRVHGFRADMLMETWTYAWSPAVEASLIERAADGETVRDAAATILIRRLADLEKDGQRNNAEAAFNLLSIAFDAGIGSAADTLVAAVGVAVDEDTNLLRLTNALVIGQALNSRAKGMQSDTSIRAFASLLPPLLDRLARRIAELLYDLAAVNADNVGEATGCLAALAEAMADPDPPFPTQPLRDALQHLMTVQLDPQLTGAVIALAALIGLIDEAEAGQRLSAALAGAFERPGDAVRTLSGVMALAPQLFVNDSSVIAAIDGLFGAVDDQGFLALLPQLRMAFAELSPHETDRVAAVVAAAHGAGEDDIAILQQVPDARVLSENLALSERLRSQWLQDGLAAWLEPSP</sequence>
<organism evidence="1 2">
    <name type="scientific">Bradyrhizobium lablabi</name>
    <dbReference type="NCBI Taxonomy" id="722472"/>
    <lineage>
        <taxon>Bacteria</taxon>
        <taxon>Pseudomonadati</taxon>
        <taxon>Pseudomonadota</taxon>
        <taxon>Alphaproteobacteria</taxon>
        <taxon>Hyphomicrobiales</taxon>
        <taxon>Nitrobacteraceae</taxon>
        <taxon>Bradyrhizobium</taxon>
    </lineage>
</organism>
<dbReference type="EMBL" id="LLYB01000038">
    <property type="protein sequence ID" value="KRR27058.1"/>
    <property type="molecule type" value="Genomic_DNA"/>
</dbReference>
<name>A0A0R3N3X0_9BRAD</name>
<dbReference type="OrthoDB" id="9768066at2"/>
<dbReference type="Proteomes" id="UP000051660">
    <property type="component" value="Unassembled WGS sequence"/>
</dbReference>
<evidence type="ECO:0000313" key="2">
    <source>
        <dbReference type="Proteomes" id="UP000051660"/>
    </source>
</evidence>
<dbReference type="Pfam" id="PF18934">
    <property type="entry name" value="DUF5682"/>
    <property type="match status" value="1"/>
</dbReference>
<dbReference type="RefSeq" id="WP_057856595.1">
    <property type="nucleotide sequence ID" value="NZ_LLYB01000038.1"/>
</dbReference>
<evidence type="ECO:0000313" key="1">
    <source>
        <dbReference type="EMBL" id="KRR27058.1"/>
    </source>
</evidence>
<comment type="caution">
    <text evidence="1">The sequence shown here is derived from an EMBL/GenBank/DDBJ whole genome shotgun (WGS) entry which is preliminary data.</text>
</comment>
<dbReference type="AlphaFoldDB" id="A0A0R3N3X0"/>
<dbReference type="InterPro" id="IPR043737">
    <property type="entry name" value="DUF5682"/>
</dbReference>
<protein>
    <submittedName>
        <fullName evidence="1">Uncharacterized protein</fullName>
    </submittedName>
</protein>
<accession>A0A0R3N3X0</accession>
<gene>
    <name evidence="1" type="ORF">CQ14_38250</name>
</gene>
<proteinExistence type="predicted"/>
<reference evidence="1 2" key="1">
    <citation type="submission" date="2014-03" db="EMBL/GenBank/DDBJ databases">
        <title>Bradyrhizobium valentinum sp. nov., isolated from effective nodules of Lupinus mariae-josephae, a lupine endemic of basic-lime soils in Eastern Spain.</title>
        <authorList>
            <person name="Duran D."/>
            <person name="Rey L."/>
            <person name="Navarro A."/>
            <person name="Busquets A."/>
            <person name="Imperial J."/>
            <person name="Ruiz-Argueso T."/>
        </authorList>
    </citation>
    <scope>NUCLEOTIDE SEQUENCE [LARGE SCALE GENOMIC DNA]</scope>
    <source>
        <strain evidence="1 2">CCBAU 23086</strain>
    </source>
</reference>